<evidence type="ECO:0000256" key="1">
    <source>
        <dbReference type="ARBA" id="ARBA00003143"/>
    </source>
</evidence>
<keyword evidence="2" id="KW-0568">Pathogenesis-related protein</keyword>
<evidence type="ECO:0000256" key="2">
    <source>
        <dbReference type="ARBA" id="ARBA00023265"/>
    </source>
</evidence>
<feature type="chain" id="PRO_5040296565" evidence="3">
    <location>
        <begin position="24"/>
        <end position="223"/>
    </location>
</feature>
<keyword evidence="2" id="KW-0611">Plant defense</keyword>
<comment type="caution">
    <text evidence="5">The sequence shown here is derived from an EMBL/GenBank/DDBJ whole genome shotgun (WGS) entry which is preliminary data.</text>
</comment>
<evidence type="ECO:0000313" key="5">
    <source>
        <dbReference type="EMBL" id="CAA0819396.1"/>
    </source>
</evidence>
<dbReference type="OrthoDB" id="337038at2759"/>
<dbReference type="Pfam" id="PF00188">
    <property type="entry name" value="CAP"/>
    <property type="match status" value="1"/>
</dbReference>
<reference evidence="5" key="1">
    <citation type="submission" date="2019-12" db="EMBL/GenBank/DDBJ databases">
        <authorList>
            <person name="Scholes J."/>
        </authorList>
    </citation>
    <scope>NUCLEOTIDE SEQUENCE</scope>
</reference>
<feature type="domain" description="SCP" evidence="4">
    <location>
        <begin position="28"/>
        <end position="157"/>
    </location>
</feature>
<dbReference type="InterPro" id="IPR018244">
    <property type="entry name" value="Allrgn_V5/Tpx1_CS"/>
</dbReference>
<dbReference type="SMART" id="SM00198">
    <property type="entry name" value="SCP"/>
    <property type="match status" value="1"/>
</dbReference>
<dbReference type="InterPro" id="IPR035940">
    <property type="entry name" value="CAP_sf"/>
</dbReference>
<evidence type="ECO:0000313" key="6">
    <source>
        <dbReference type="Proteomes" id="UP001153555"/>
    </source>
</evidence>
<evidence type="ECO:0000256" key="3">
    <source>
        <dbReference type="SAM" id="SignalP"/>
    </source>
</evidence>
<dbReference type="EMBL" id="CACSLK010018944">
    <property type="protein sequence ID" value="CAA0819396.1"/>
    <property type="molecule type" value="Genomic_DNA"/>
</dbReference>
<gene>
    <name evidence="5" type="ORF">SHERM_17867</name>
</gene>
<dbReference type="InterPro" id="IPR001283">
    <property type="entry name" value="CRISP-related"/>
</dbReference>
<organism evidence="5 6">
    <name type="scientific">Striga hermonthica</name>
    <name type="common">Purple witchweed</name>
    <name type="synonym">Buchnera hermonthica</name>
    <dbReference type="NCBI Taxonomy" id="68872"/>
    <lineage>
        <taxon>Eukaryota</taxon>
        <taxon>Viridiplantae</taxon>
        <taxon>Streptophyta</taxon>
        <taxon>Embryophyta</taxon>
        <taxon>Tracheophyta</taxon>
        <taxon>Spermatophyta</taxon>
        <taxon>Magnoliopsida</taxon>
        <taxon>eudicotyledons</taxon>
        <taxon>Gunneridae</taxon>
        <taxon>Pentapetalae</taxon>
        <taxon>asterids</taxon>
        <taxon>lamiids</taxon>
        <taxon>Lamiales</taxon>
        <taxon>Orobanchaceae</taxon>
        <taxon>Buchnereae</taxon>
        <taxon>Striga</taxon>
    </lineage>
</organism>
<comment type="function">
    <text evidence="1">Probably involved in the defense reaction of plants against pathogens.</text>
</comment>
<evidence type="ECO:0000259" key="4">
    <source>
        <dbReference type="SMART" id="SM00198"/>
    </source>
</evidence>
<sequence length="223" mass="24454">MRPFHGTLTLIFFLLLVSLTVHAGRPKNGARQFMGLQNAARAALGLRPLVWDRKLTRYAKSYANRRRRDCALEHSGGPYGENIFWGSGRGWGPAQAAAAWVAERQEYNYWANSCADGRECGHYTQIVWRETKRIGAGTGPASDCRSQCRHIIVVFLSCRLPSSETCRSPAACHTSFVMDAASSRCHVAVEVLPLRHRGSTSFNSSNSIVAASTSTDAASTFAT</sequence>
<dbReference type="PROSITE" id="PS01009">
    <property type="entry name" value="CRISP_1"/>
    <property type="match status" value="1"/>
</dbReference>
<dbReference type="GO" id="GO:0005576">
    <property type="term" value="C:extracellular region"/>
    <property type="evidence" value="ECO:0007669"/>
    <property type="project" value="InterPro"/>
</dbReference>
<dbReference type="InterPro" id="IPR002413">
    <property type="entry name" value="V5_allergen-like"/>
</dbReference>
<dbReference type="AlphaFoldDB" id="A0A9N7R7U2"/>
<accession>A0A9N7R7U2</accession>
<keyword evidence="3" id="KW-0732">Signal</keyword>
<dbReference type="InterPro" id="IPR014044">
    <property type="entry name" value="CAP_dom"/>
</dbReference>
<dbReference type="Gene3D" id="3.40.33.10">
    <property type="entry name" value="CAP"/>
    <property type="match status" value="1"/>
</dbReference>
<dbReference type="SUPFAM" id="SSF55797">
    <property type="entry name" value="PR-1-like"/>
    <property type="match status" value="1"/>
</dbReference>
<name>A0A9N7R7U2_STRHE</name>
<dbReference type="FunFam" id="3.40.33.10:FF:000004">
    <property type="entry name" value="CAP, cysteine-rich secretory protein, antigen 5"/>
    <property type="match status" value="1"/>
</dbReference>
<dbReference type="PANTHER" id="PTHR10334">
    <property type="entry name" value="CYSTEINE-RICH SECRETORY PROTEIN-RELATED"/>
    <property type="match status" value="1"/>
</dbReference>
<dbReference type="PRINTS" id="PR00837">
    <property type="entry name" value="V5TPXLIKE"/>
</dbReference>
<dbReference type="PRINTS" id="PR00838">
    <property type="entry name" value="V5ALLERGEN"/>
</dbReference>
<proteinExistence type="predicted"/>
<dbReference type="Proteomes" id="UP001153555">
    <property type="component" value="Unassembled WGS sequence"/>
</dbReference>
<protein>
    <submittedName>
        <fullName evidence="5">CAP (Cysteine-rich secretory proteins- Antigen 5-and Pathogenesis-related 1 protein) superfamily protein</fullName>
    </submittedName>
</protein>
<keyword evidence="6" id="KW-1185">Reference proteome</keyword>
<feature type="signal peptide" evidence="3">
    <location>
        <begin position="1"/>
        <end position="23"/>
    </location>
</feature>